<dbReference type="OrthoDB" id="9806452at2"/>
<feature type="domain" description="FAD dependent oxidoreductase" evidence="2">
    <location>
        <begin position="6"/>
        <end position="361"/>
    </location>
</feature>
<keyword evidence="1" id="KW-0560">Oxidoreductase</keyword>
<evidence type="ECO:0000313" key="4">
    <source>
        <dbReference type="Proteomes" id="UP000199382"/>
    </source>
</evidence>
<dbReference type="STRING" id="571298.SAMN04488026_102311"/>
<dbReference type="InterPro" id="IPR036188">
    <property type="entry name" value="FAD/NAD-bd_sf"/>
</dbReference>
<dbReference type="GO" id="GO:0016491">
    <property type="term" value="F:oxidoreductase activity"/>
    <property type="evidence" value="ECO:0007669"/>
    <property type="project" value="UniProtKB-KW"/>
</dbReference>
<dbReference type="InterPro" id="IPR006076">
    <property type="entry name" value="FAD-dep_OxRdtase"/>
</dbReference>
<organism evidence="3 4">
    <name type="scientific">Aliiruegeria lutimaris</name>
    <dbReference type="NCBI Taxonomy" id="571298"/>
    <lineage>
        <taxon>Bacteria</taxon>
        <taxon>Pseudomonadati</taxon>
        <taxon>Pseudomonadota</taxon>
        <taxon>Alphaproteobacteria</taxon>
        <taxon>Rhodobacterales</taxon>
        <taxon>Roseobacteraceae</taxon>
        <taxon>Aliiruegeria</taxon>
    </lineage>
</organism>
<dbReference type="GO" id="GO:0032981">
    <property type="term" value="P:mitochondrial respiratory chain complex I assembly"/>
    <property type="evidence" value="ECO:0007669"/>
    <property type="project" value="TreeGrafter"/>
</dbReference>
<reference evidence="3 4" key="1">
    <citation type="submission" date="2016-10" db="EMBL/GenBank/DDBJ databases">
        <authorList>
            <person name="de Groot N.N."/>
        </authorList>
    </citation>
    <scope>NUCLEOTIDE SEQUENCE [LARGE SCALE GENOMIC DNA]</scope>
    <source>
        <strain evidence="3 4">DSM 25294</strain>
    </source>
</reference>
<dbReference type="Gene3D" id="3.30.9.10">
    <property type="entry name" value="D-Amino Acid Oxidase, subunit A, domain 2"/>
    <property type="match status" value="1"/>
</dbReference>
<dbReference type="PANTHER" id="PTHR13847">
    <property type="entry name" value="SARCOSINE DEHYDROGENASE-RELATED"/>
    <property type="match status" value="1"/>
</dbReference>
<dbReference type="Gene3D" id="3.50.50.60">
    <property type="entry name" value="FAD/NAD(P)-binding domain"/>
    <property type="match status" value="1"/>
</dbReference>
<evidence type="ECO:0000259" key="2">
    <source>
        <dbReference type="Pfam" id="PF01266"/>
    </source>
</evidence>
<sequence length="392" mass="43582">MAEHVDVAIIGGGIMGASTAYWLSLFDPALRVCVYERDPTHEFSSTALSVASIRQQFTVPVNVRISRFGIEFIREFQHLTAKVGGIDLGFRGNGYLFLAGSETAAEILHEAVEMQRREGAGTVTLTADQVSRQFPWISAEGISLASFGGSTEGWFDNMGLLAGLRDLARLQGVRFEHAEVVDADYAGRAIRSLLLADGRQVSVGEVVNAAGPRASLFMQKLDEVFPVEPRKRTVFVVDAPNARHPGAPLLIDYQGYYVRPEGTVWITATVPEDDAAVDWDDFDARHWDFEENIWPKLYTRIPGFDQAKVIRHWVGHYAFNTLDQNAILGRHPNWDNLLLINGFSGHGLQQAPAMGRGLAELLVHGGFRSLDLSEFSMERILENRPFRERSIV</sequence>
<evidence type="ECO:0000313" key="3">
    <source>
        <dbReference type="EMBL" id="SDJ73096.1"/>
    </source>
</evidence>
<name>A0A1G8W4Q4_9RHOB</name>
<dbReference type="Pfam" id="PF01266">
    <property type="entry name" value="DAO"/>
    <property type="match status" value="1"/>
</dbReference>
<dbReference type="SUPFAM" id="SSF51905">
    <property type="entry name" value="FAD/NAD(P)-binding domain"/>
    <property type="match status" value="1"/>
</dbReference>
<dbReference type="Proteomes" id="UP000199382">
    <property type="component" value="Unassembled WGS sequence"/>
</dbReference>
<dbReference type="GO" id="GO:0005737">
    <property type="term" value="C:cytoplasm"/>
    <property type="evidence" value="ECO:0007669"/>
    <property type="project" value="TreeGrafter"/>
</dbReference>
<accession>A0A1G8W4Q4</accession>
<protein>
    <submittedName>
        <fullName evidence="3">Glycine/D-amino acid oxidase</fullName>
    </submittedName>
</protein>
<evidence type="ECO:0000256" key="1">
    <source>
        <dbReference type="ARBA" id="ARBA00023002"/>
    </source>
</evidence>
<proteinExistence type="predicted"/>
<dbReference type="PANTHER" id="PTHR13847:SF287">
    <property type="entry name" value="FAD-DEPENDENT OXIDOREDUCTASE DOMAIN-CONTAINING PROTEIN 1"/>
    <property type="match status" value="1"/>
</dbReference>
<dbReference type="AlphaFoldDB" id="A0A1G8W4Q4"/>
<dbReference type="EMBL" id="FNEK01000023">
    <property type="protein sequence ID" value="SDJ73096.1"/>
    <property type="molecule type" value="Genomic_DNA"/>
</dbReference>
<keyword evidence="4" id="KW-1185">Reference proteome</keyword>
<dbReference type="RefSeq" id="WP_093156190.1">
    <property type="nucleotide sequence ID" value="NZ_FNEK01000023.1"/>
</dbReference>
<gene>
    <name evidence="3" type="ORF">SAMN04488026_102311</name>
</gene>